<name>A0A099I7I4_CLOIN</name>
<sequence length="225" mass="26586">MENNLDCNMYVCFGSEHYNRELFRKNKNEYAPNFSLIGLSLKSENGWRKWCDDNNLYSVSKKDYFCFRINNNNLALENIDDIKKLPHYTNEGRVIIDYEALLKMDYPIYALHMKSKVAKYLLGIEYDCVLVLSDVCLIENYSAKDTDNPIIFNNICPLKYNKGILGEKEILYFECKFNDKKYIYCEQPDKYYGFKYLIISKSDRKIIEKCGYVENEVIGIINNII</sequence>
<dbReference type="AlphaFoldDB" id="A0A099I7I4"/>
<protein>
    <submittedName>
        <fullName evidence="1">Uncharacterized protein</fullName>
    </submittedName>
</protein>
<evidence type="ECO:0000313" key="2">
    <source>
        <dbReference type="Proteomes" id="UP000030008"/>
    </source>
</evidence>
<accession>A0A099I7I4</accession>
<dbReference type="EMBL" id="JQIF01000029">
    <property type="protein sequence ID" value="KGJ53894.1"/>
    <property type="molecule type" value="Genomic_DNA"/>
</dbReference>
<gene>
    <name evidence="1" type="ORF">CIAN88_06690</name>
</gene>
<reference evidence="1 2" key="1">
    <citation type="submission" date="2014-08" db="EMBL/GenBank/DDBJ databases">
        <title>Clostridium innocuum, an unnegligible vancomycin-resistant pathogen causing extra-intestinal infections.</title>
        <authorList>
            <person name="Feng Y."/>
            <person name="Chiu C.-H."/>
        </authorList>
    </citation>
    <scope>NUCLEOTIDE SEQUENCE [LARGE SCALE GENOMIC DNA]</scope>
    <source>
        <strain evidence="1 2">AN88</strain>
    </source>
</reference>
<comment type="caution">
    <text evidence="1">The sequence shown here is derived from an EMBL/GenBank/DDBJ whole genome shotgun (WGS) entry which is preliminary data.</text>
</comment>
<dbReference type="Proteomes" id="UP000030008">
    <property type="component" value="Unassembled WGS sequence"/>
</dbReference>
<proteinExistence type="predicted"/>
<evidence type="ECO:0000313" key="1">
    <source>
        <dbReference type="EMBL" id="KGJ53894.1"/>
    </source>
</evidence>
<organism evidence="1 2">
    <name type="scientific">Clostridium innocuum</name>
    <dbReference type="NCBI Taxonomy" id="1522"/>
    <lineage>
        <taxon>Bacteria</taxon>
        <taxon>Bacillati</taxon>
        <taxon>Bacillota</taxon>
        <taxon>Clostridia</taxon>
        <taxon>Eubacteriales</taxon>
        <taxon>Clostridiaceae</taxon>
        <taxon>Clostridium</taxon>
    </lineage>
</organism>
<dbReference type="RefSeq" id="WP_044904703.1">
    <property type="nucleotide sequence ID" value="NZ_JQIF01000029.1"/>
</dbReference>